<protein>
    <submittedName>
        <fullName evidence="1">Uncharacterized protein</fullName>
    </submittedName>
</protein>
<organism evidence="1 2">
    <name type="scientific">Elysia crispata</name>
    <name type="common">lettuce slug</name>
    <dbReference type="NCBI Taxonomy" id="231223"/>
    <lineage>
        <taxon>Eukaryota</taxon>
        <taxon>Metazoa</taxon>
        <taxon>Spiralia</taxon>
        <taxon>Lophotrochozoa</taxon>
        <taxon>Mollusca</taxon>
        <taxon>Gastropoda</taxon>
        <taxon>Heterobranchia</taxon>
        <taxon>Euthyneura</taxon>
        <taxon>Panpulmonata</taxon>
        <taxon>Sacoglossa</taxon>
        <taxon>Placobranchoidea</taxon>
        <taxon>Plakobranchidae</taxon>
        <taxon>Elysia</taxon>
    </lineage>
</organism>
<dbReference type="Proteomes" id="UP001283361">
    <property type="component" value="Unassembled WGS sequence"/>
</dbReference>
<proteinExistence type="predicted"/>
<reference evidence="1" key="1">
    <citation type="journal article" date="2023" name="G3 (Bethesda)">
        <title>A reference genome for the long-term kleptoplast-retaining sea slug Elysia crispata morphotype clarki.</title>
        <authorList>
            <person name="Eastman K.E."/>
            <person name="Pendleton A.L."/>
            <person name="Shaikh M.A."/>
            <person name="Suttiyut T."/>
            <person name="Ogas R."/>
            <person name="Tomko P."/>
            <person name="Gavelis G."/>
            <person name="Widhalm J.R."/>
            <person name="Wisecaver J.H."/>
        </authorList>
    </citation>
    <scope>NUCLEOTIDE SEQUENCE</scope>
    <source>
        <strain evidence="1">ECLA1</strain>
    </source>
</reference>
<evidence type="ECO:0000313" key="1">
    <source>
        <dbReference type="EMBL" id="KAK3784858.1"/>
    </source>
</evidence>
<dbReference type="AlphaFoldDB" id="A0AAE1DX78"/>
<accession>A0AAE1DX78</accession>
<dbReference type="EMBL" id="JAWDGP010002185">
    <property type="protein sequence ID" value="KAK3784858.1"/>
    <property type="molecule type" value="Genomic_DNA"/>
</dbReference>
<gene>
    <name evidence="1" type="ORF">RRG08_056814</name>
</gene>
<evidence type="ECO:0000313" key="2">
    <source>
        <dbReference type="Proteomes" id="UP001283361"/>
    </source>
</evidence>
<comment type="caution">
    <text evidence="1">The sequence shown here is derived from an EMBL/GenBank/DDBJ whole genome shotgun (WGS) entry which is preliminary data.</text>
</comment>
<keyword evidence="2" id="KW-1185">Reference proteome</keyword>
<name>A0AAE1DX78_9GAST</name>
<sequence>MSVLDRAFEKKTTSNEKAYLLHLKLYTRDSEEKQSQFWSDQCQKNLDKSPGLIERHSDPSSVHGQLQKQLLTSSLVQLPDGSPHFPSPGEFLWDRGLGSHGTGIGKTWT</sequence>